<sequence length="246" mass="30032">MIMGQIKLSQSEYYRFIEENKQIKEHDKDLEFFYRGYDKPFYTILPLITNNNYSYVYLINSNLFIEKNLKDKDEIYLFNSYEELREYYLALNKRVLLPNKLEDLYQNSEYLLAKNYIQDELRILNFQSNIEYYLNIIFDEIFGNVVNIEDISISDLENYVSPEVSYSGTQKYEIPLLVYFGEYLKRKYSGKWVIYKGYNELGEVFYYPDLIIEDKEVNLWESLRKVLYNEKNDKIFNFEYLLRYDP</sequence>
<evidence type="ECO:0000313" key="1">
    <source>
        <dbReference type="EMBL" id="PQL89463.1"/>
    </source>
</evidence>
<organism evidence="1 2">
    <name type="scientific">Apibacter adventoris</name>
    <dbReference type="NCBI Taxonomy" id="1679466"/>
    <lineage>
        <taxon>Bacteria</taxon>
        <taxon>Pseudomonadati</taxon>
        <taxon>Bacteroidota</taxon>
        <taxon>Flavobacteriia</taxon>
        <taxon>Flavobacteriales</taxon>
        <taxon>Weeksellaceae</taxon>
        <taxon>Apibacter</taxon>
    </lineage>
</organism>
<dbReference type="AlphaFoldDB" id="A0A2S8A4H3"/>
<name>A0A2S8A4H3_9FLAO</name>
<accession>A0A2S8A4H3</accession>
<gene>
    <name evidence="1" type="ORF">C4S77_12540</name>
</gene>
<dbReference type="EMBL" id="PSZM01000047">
    <property type="protein sequence ID" value="PQL89463.1"/>
    <property type="molecule type" value="Genomic_DNA"/>
</dbReference>
<evidence type="ECO:0000313" key="2">
    <source>
        <dbReference type="Proteomes" id="UP000238042"/>
    </source>
</evidence>
<keyword evidence="2" id="KW-1185">Reference proteome</keyword>
<comment type="caution">
    <text evidence="1">The sequence shown here is derived from an EMBL/GenBank/DDBJ whole genome shotgun (WGS) entry which is preliminary data.</text>
</comment>
<reference evidence="1 2" key="1">
    <citation type="submission" date="2018-02" db="EMBL/GenBank/DDBJ databases">
        <title>Genome sequences of Apibacter spp., gut symbionts of Asian honey bees.</title>
        <authorList>
            <person name="Kwong W.K."/>
            <person name="Steele M.I."/>
            <person name="Moran N.A."/>
        </authorList>
    </citation>
    <scope>NUCLEOTIDE SEQUENCE [LARGE SCALE GENOMIC DNA]</scope>
    <source>
        <strain evidence="2">wkB301</strain>
    </source>
</reference>
<protein>
    <submittedName>
        <fullName evidence="1">Uncharacterized protein</fullName>
    </submittedName>
</protein>
<proteinExistence type="predicted"/>
<dbReference type="Proteomes" id="UP000238042">
    <property type="component" value="Unassembled WGS sequence"/>
</dbReference>